<dbReference type="InterPro" id="IPR013099">
    <property type="entry name" value="K_chnl_dom"/>
</dbReference>
<accession>A0A1H7K2G3</accession>
<reference evidence="3 4" key="1">
    <citation type="submission" date="2016-10" db="EMBL/GenBank/DDBJ databases">
        <authorList>
            <person name="de Groot N.N."/>
        </authorList>
    </citation>
    <scope>NUCLEOTIDE SEQUENCE [LARGE SCALE GENOMIC DNA]</scope>
    <source>
        <strain evidence="3 4">JCM 19513</strain>
    </source>
</reference>
<feature type="transmembrane region" description="Helical" evidence="1">
    <location>
        <begin position="158"/>
        <end position="176"/>
    </location>
</feature>
<evidence type="ECO:0000313" key="4">
    <source>
        <dbReference type="Proteomes" id="UP000185766"/>
    </source>
</evidence>
<dbReference type="STRING" id="1429083.GCA_001885685_01292"/>
<keyword evidence="1" id="KW-0812">Transmembrane</keyword>
<evidence type="ECO:0000313" key="3">
    <source>
        <dbReference type="EMBL" id="SEK81121.1"/>
    </source>
</evidence>
<proteinExistence type="predicted"/>
<dbReference type="AlphaFoldDB" id="A0A1H7K2G3"/>
<gene>
    <name evidence="3" type="ORF">SAMN05216214_105133</name>
</gene>
<feature type="transmembrane region" description="Helical" evidence="1">
    <location>
        <begin position="56"/>
        <end position="74"/>
    </location>
</feature>
<protein>
    <submittedName>
        <fullName evidence="3">Ion channel</fullName>
    </submittedName>
</protein>
<dbReference type="Proteomes" id="UP000185766">
    <property type="component" value="Unassembled WGS sequence"/>
</dbReference>
<feature type="transmembrane region" description="Helical" evidence="1">
    <location>
        <begin position="80"/>
        <end position="101"/>
    </location>
</feature>
<sequence length="218" mass="24280">MTLLHWVNRKRFTLLFINCVLMASLLLFPHRIDYLNMIALALFSLSALHALHDRRIYLWVIGPLLLGNYLFNLYDHSEVLSLVKALLNLGIFWALTAGLFVHMVRYRPVTSDLVFGLVAVYIMIAMAFAMGHGIVQMLDSQAYLISSQPGIAPQLHDLMYYSLVTLTTVGYGDVLPMSPWARLLASAEGVIGVMFIALGVARGLNLLNEPEPPGHGMP</sequence>
<evidence type="ECO:0000259" key="2">
    <source>
        <dbReference type="Pfam" id="PF07885"/>
    </source>
</evidence>
<keyword evidence="4" id="KW-1185">Reference proteome</keyword>
<name>A0A1H7K2G3_9GAMM</name>
<dbReference type="Pfam" id="PF07885">
    <property type="entry name" value="Ion_trans_2"/>
    <property type="match status" value="1"/>
</dbReference>
<dbReference type="SUPFAM" id="SSF81324">
    <property type="entry name" value="Voltage-gated potassium channels"/>
    <property type="match status" value="2"/>
</dbReference>
<dbReference type="OrthoDB" id="4837979at2"/>
<organism evidence="3 4">
    <name type="scientific">Atopomonas hussainii</name>
    <dbReference type="NCBI Taxonomy" id="1429083"/>
    <lineage>
        <taxon>Bacteria</taxon>
        <taxon>Pseudomonadati</taxon>
        <taxon>Pseudomonadota</taxon>
        <taxon>Gammaproteobacteria</taxon>
        <taxon>Pseudomonadales</taxon>
        <taxon>Pseudomonadaceae</taxon>
        <taxon>Atopomonas</taxon>
    </lineage>
</organism>
<feature type="transmembrane region" description="Helical" evidence="1">
    <location>
        <begin position="12"/>
        <end position="28"/>
    </location>
</feature>
<feature type="domain" description="Potassium channel" evidence="2">
    <location>
        <begin position="154"/>
        <end position="202"/>
    </location>
</feature>
<dbReference type="EMBL" id="FOAS01000005">
    <property type="protein sequence ID" value="SEK81121.1"/>
    <property type="molecule type" value="Genomic_DNA"/>
</dbReference>
<feature type="transmembrane region" description="Helical" evidence="1">
    <location>
        <begin position="113"/>
        <end position="138"/>
    </location>
</feature>
<evidence type="ECO:0000256" key="1">
    <source>
        <dbReference type="SAM" id="Phobius"/>
    </source>
</evidence>
<dbReference type="RefSeq" id="WP_083394257.1">
    <property type="nucleotide sequence ID" value="NZ_FOAS01000005.1"/>
</dbReference>
<feature type="transmembrane region" description="Helical" evidence="1">
    <location>
        <begin position="34"/>
        <end position="51"/>
    </location>
</feature>
<keyword evidence="1" id="KW-0472">Membrane</keyword>
<feature type="transmembrane region" description="Helical" evidence="1">
    <location>
        <begin position="183"/>
        <end position="204"/>
    </location>
</feature>
<keyword evidence="1" id="KW-1133">Transmembrane helix</keyword>
<dbReference type="Gene3D" id="1.10.287.70">
    <property type="match status" value="1"/>
</dbReference>